<reference evidence="3 4" key="1">
    <citation type="submission" date="2020-12" db="EMBL/GenBank/DDBJ databases">
        <title>WGS of Thermoactinomyces spp.</title>
        <authorList>
            <person name="Cheng K."/>
        </authorList>
    </citation>
    <scope>NUCLEOTIDE SEQUENCE [LARGE SCALE GENOMIC DNA]</scope>
    <source>
        <strain evidence="4">CICC 10671\DSM 43846</strain>
    </source>
</reference>
<dbReference type="InterPro" id="IPR035421">
    <property type="entry name" value="Terminase_6C"/>
</dbReference>
<organism evidence="3 4">
    <name type="scientific">Thermoactinomyces intermedius</name>
    <dbReference type="NCBI Taxonomy" id="2024"/>
    <lineage>
        <taxon>Bacteria</taxon>
        <taxon>Bacillati</taxon>
        <taxon>Bacillota</taxon>
        <taxon>Bacilli</taxon>
        <taxon>Bacillales</taxon>
        <taxon>Thermoactinomycetaceae</taxon>
        <taxon>Thermoactinomyces</taxon>
    </lineage>
</organism>
<dbReference type="InterPro" id="IPR027417">
    <property type="entry name" value="P-loop_NTPase"/>
</dbReference>
<protein>
    <submittedName>
        <fullName evidence="3">Phage terminase large subunit</fullName>
    </submittedName>
</protein>
<dbReference type="InterPro" id="IPR006517">
    <property type="entry name" value="Phage_terminase_lsu-like_C"/>
</dbReference>
<dbReference type="AlphaFoldDB" id="A0A8I1DDN7"/>
<gene>
    <name evidence="3" type="primary">terL</name>
    <name evidence="3" type="ORF">I8U20_01870</name>
</gene>
<evidence type="ECO:0000259" key="2">
    <source>
        <dbReference type="Pfam" id="PF17289"/>
    </source>
</evidence>
<proteinExistence type="predicted"/>
<comment type="caution">
    <text evidence="3">The sequence shown here is derived from an EMBL/GenBank/DDBJ whole genome shotgun (WGS) entry which is preliminary data.</text>
</comment>
<dbReference type="NCBIfam" id="TIGR01630">
    <property type="entry name" value="psiM2_ORF9"/>
    <property type="match status" value="1"/>
</dbReference>
<name>A0A8I1DDN7_THEIN</name>
<sequence length="481" mass="55988">MDEVSNKRKNAKIVRAAPRGHAKSTYLSKAFPIREVCFRKRKFIIAISITPDIAMKNIEWISLQLKHNKKLREDFGPLLNPKKQENPRDNSESFIAWHEDKNGEQKLLTLVEASSTGKALRGKNWNGSRPDLIVCDDLEDLKENAGTQEQREKLKDWFNSVVLPLGDPKGKRTAIVLMGTTVHHDCLLMDLLYRRGDFEPKVYRSIIKEPERLDLWELCRKIYQDHENPNRLNDAKEFYKKHKEEMDKGAILLWPESKNLWTLHQIKWDLGTKAFNTEYQNNPIDEDSMIFNPKSFTYWDNKDPGKTFKHSQYHIGFGIDFAMGKERGDFSAISVVARNKETGVIYVADSYVERIHPDKFLDVIVERVLKWQPDVIAVEAQHAQEFFSFHLKQKLQAVGYPAHTRVKEVKQKARKELRIEALLPDIQSGKIQFNTRHHRLLEQFELYGTNSHDDAPDSLEMAITAVRQSVPVVIEDKPFWM</sequence>
<accession>A0A8I1DDN7</accession>
<dbReference type="EMBL" id="JAECVW010000001">
    <property type="protein sequence ID" value="MBH8594074.1"/>
    <property type="molecule type" value="Genomic_DNA"/>
</dbReference>
<evidence type="ECO:0000313" key="4">
    <source>
        <dbReference type="Proteomes" id="UP000633619"/>
    </source>
</evidence>
<dbReference type="Proteomes" id="UP000633619">
    <property type="component" value="Unassembled WGS sequence"/>
</dbReference>
<keyword evidence="4" id="KW-1185">Reference proteome</keyword>
<dbReference type="Gene3D" id="3.30.420.240">
    <property type="match status" value="1"/>
</dbReference>
<feature type="domain" description="Terminase large subunit gp17-like C-terminal" evidence="2">
    <location>
        <begin position="318"/>
        <end position="463"/>
    </location>
</feature>
<evidence type="ECO:0000313" key="3">
    <source>
        <dbReference type="EMBL" id="MBH8594074.1"/>
    </source>
</evidence>
<evidence type="ECO:0000256" key="1">
    <source>
        <dbReference type="ARBA" id="ARBA00022612"/>
    </source>
</evidence>
<dbReference type="Pfam" id="PF17289">
    <property type="entry name" value="Terminase_6C"/>
    <property type="match status" value="1"/>
</dbReference>
<keyword evidence="1" id="KW-1188">Viral release from host cell</keyword>
<dbReference type="Gene3D" id="3.40.50.300">
    <property type="entry name" value="P-loop containing nucleotide triphosphate hydrolases"/>
    <property type="match status" value="1"/>
</dbReference>